<evidence type="ECO:0000313" key="3">
    <source>
        <dbReference type="Proteomes" id="UP000806378"/>
    </source>
</evidence>
<proteinExistence type="predicted"/>
<evidence type="ECO:0000313" key="2">
    <source>
        <dbReference type="EMBL" id="KAF7849834.1"/>
    </source>
</evidence>
<keyword evidence="3" id="KW-1185">Reference proteome</keyword>
<name>A0A8T0CRL0_CORYI</name>
<protein>
    <submittedName>
        <fullName evidence="2">Uncharacterized protein</fullName>
    </submittedName>
</protein>
<organism evidence="2 3">
    <name type="scientific">Corymbia citriodora subsp. variegata</name>
    <dbReference type="NCBI Taxonomy" id="360336"/>
    <lineage>
        <taxon>Eukaryota</taxon>
        <taxon>Viridiplantae</taxon>
        <taxon>Streptophyta</taxon>
        <taxon>Embryophyta</taxon>
        <taxon>Tracheophyta</taxon>
        <taxon>Spermatophyta</taxon>
        <taxon>Magnoliopsida</taxon>
        <taxon>eudicotyledons</taxon>
        <taxon>Gunneridae</taxon>
        <taxon>Pentapetalae</taxon>
        <taxon>rosids</taxon>
        <taxon>malvids</taxon>
        <taxon>Myrtales</taxon>
        <taxon>Myrtaceae</taxon>
        <taxon>Myrtoideae</taxon>
        <taxon>Eucalypteae</taxon>
        <taxon>Corymbia</taxon>
    </lineage>
</organism>
<sequence>MSILAFLLIIVPAKPKKMHRAVAFETCGLAGEFVYVFTAFLDSIFARNYNKQKIDEKRKKRTLGRDMQPSM</sequence>
<evidence type="ECO:0000256" key="1">
    <source>
        <dbReference type="SAM" id="SignalP"/>
    </source>
</evidence>
<accession>A0A8T0CRL0</accession>
<feature type="signal peptide" evidence="1">
    <location>
        <begin position="1"/>
        <end position="15"/>
    </location>
</feature>
<keyword evidence="1" id="KW-0732">Signal</keyword>
<reference evidence="2" key="1">
    <citation type="submission" date="2020-05" db="EMBL/GenBank/DDBJ databases">
        <title>WGS assembly of Corymbia citriodora subspecies variegata.</title>
        <authorList>
            <person name="Barry K."/>
            <person name="Hundley H."/>
            <person name="Shu S."/>
            <person name="Jenkins J."/>
            <person name="Grimwood J."/>
            <person name="Baten A."/>
        </authorList>
    </citation>
    <scope>NUCLEOTIDE SEQUENCE</scope>
    <source>
        <strain evidence="2">CV2-018</strain>
    </source>
</reference>
<dbReference type="AlphaFoldDB" id="A0A8T0CRL0"/>
<gene>
    <name evidence="2" type="ORF">BT93_L0235</name>
</gene>
<dbReference type="EMBL" id="MU089695">
    <property type="protein sequence ID" value="KAF7849834.1"/>
    <property type="molecule type" value="Genomic_DNA"/>
</dbReference>
<dbReference type="Gramene" id="rna-gnl|WGS:JABURB|Cocit.L0235.1">
    <property type="protein sequence ID" value="cds-KAF7849834.1"/>
    <property type="gene ID" value="gene-BT93_L0235"/>
</dbReference>
<feature type="chain" id="PRO_5035723664" evidence="1">
    <location>
        <begin position="16"/>
        <end position="71"/>
    </location>
</feature>
<dbReference type="Proteomes" id="UP000806378">
    <property type="component" value="Unassembled WGS sequence"/>
</dbReference>
<comment type="caution">
    <text evidence="2">The sequence shown here is derived from an EMBL/GenBank/DDBJ whole genome shotgun (WGS) entry which is preliminary data.</text>
</comment>